<proteinExistence type="predicted"/>
<dbReference type="Pfam" id="PF05117">
    <property type="entry name" value="DUF695"/>
    <property type="match status" value="1"/>
</dbReference>
<dbReference type="Proteomes" id="UP000664417">
    <property type="component" value="Unassembled WGS sequence"/>
</dbReference>
<accession>A0A8J7QC24</accession>
<keyword evidence="3" id="KW-1185">Reference proteome</keyword>
<organism evidence="2 3">
    <name type="scientific">Acanthopleuribacter pedis</name>
    <dbReference type="NCBI Taxonomy" id="442870"/>
    <lineage>
        <taxon>Bacteria</taxon>
        <taxon>Pseudomonadati</taxon>
        <taxon>Acidobacteriota</taxon>
        <taxon>Holophagae</taxon>
        <taxon>Acanthopleuribacterales</taxon>
        <taxon>Acanthopleuribacteraceae</taxon>
        <taxon>Acanthopleuribacter</taxon>
    </lineage>
</organism>
<feature type="domain" description="DUF695" evidence="1">
    <location>
        <begin position="7"/>
        <end position="132"/>
    </location>
</feature>
<reference evidence="2" key="1">
    <citation type="submission" date="2021-03" db="EMBL/GenBank/DDBJ databases">
        <authorList>
            <person name="Wang G."/>
        </authorList>
    </citation>
    <scope>NUCLEOTIDE SEQUENCE</scope>
    <source>
        <strain evidence="2">KCTC 12899</strain>
    </source>
</reference>
<sequence length="145" mass="16591">MLAERYQFIEASKEGLPAHLLVNIALRDRSHASAYPWLLTVSFPFTAPNEWGLCSKEESDRLYDCEDLLLEQLSSDEYCYLGHVSWNGSRDCMLYVGQPDGVLQKITLAMEKIPYKELKVTKTHDPDWSLTLQYFPVDDGQPPSC</sequence>
<protein>
    <submittedName>
        <fullName evidence="2">DUF695 domain-containing protein</fullName>
    </submittedName>
</protein>
<dbReference type="EMBL" id="JAFREP010000020">
    <property type="protein sequence ID" value="MBO1320959.1"/>
    <property type="molecule type" value="Genomic_DNA"/>
</dbReference>
<evidence type="ECO:0000259" key="1">
    <source>
        <dbReference type="Pfam" id="PF05117"/>
    </source>
</evidence>
<evidence type="ECO:0000313" key="2">
    <source>
        <dbReference type="EMBL" id="MBO1320959.1"/>
    </source>
</evidence>
<dbReference type="AlphaFoldDB" id="A0A8J7QC24"/>
<dbReference type="InterPro" id="IPR016097">
    <property type="entry name" value="DUF695"/>
</dbReference>
<comment type="caution">
    <text evidence="2">The sequence shown here is derived from an EMBL/GenBank/DDBJ whole genome shotgun (WGS) entry which is preliminary data.</text>
</comment>
<gene>
    <name evidence="2" type="ORF">J3U88_20950</name>
</gene>
<evidence type="ECO:0000313" key="3">
    <source>
        <dbReference type="Proteomes" id="UP000664417"/>
    </source>
</evidence>
<name>A0A8J7QC24_9BACT</name>
<dbReference type="RefSeq" id="WP_207860934.1">
    <property type="nucleotide sequence ID" value="NZ_JAFREP010000020.1"/>
</dbReference>